<reference evidence="2" key="1">
    <citation type="journal article" date="2013" name="Genome">
        <title>Draft Genome Sequences of Porphyromonas crevioricanis JCM 15906T and Porphyromonas cansulci JCM 13913T Isolated from a Canine Oral Cavity.</title>
        <authorList>
            <person name="Sakamoto M."/>
            <person name="Tanaka N."/>
            <person name="Shiwa Y."/>
            <person name="Yoshikawa H."/>
            <person name="Ohkuma M."/>
        </authorList>
    </citation>
    <scope>NUCLEOTIDE SEQUENCE [LARGE SCALE GENOMIC DNA]</scope>
    <source>
        <strain evidence="2">JCM 15906</strain>
    </source>
</reference>
<accession>T1CPD4</accession>
<gene>
    <name evidence="1" type="ORF">PORCRE_1392</name>
</gene>
<sequence>MKTKFQNSFRQYGEPPLIQATKKNSSIKIVAQESVQRSLYSYTCRGKPSG</sequence>
<evidence type="ECO:0000313" key="1">
    <source>
        <dbReference type="EMBL" id="GAD05687.1"/>
    </source>
</evidence>
<dbReference type="EMBL" id="BAOU01000037">
    <property type="protein sequence ID" value="GAD05687.1"/>
    <property type="molecule type" value="Genomic_DNA"/>
</dbReference>
<comment type="caution">
    <text evidence="1">The sequence shown here is derived from an EMBL/GenBank/DDBJ whole genome shotgun (WGS) entry which is preliminary data.</text>
</comment>
<dbReference type="Proteomes" id="UP000018031">
    <property type="component" value="Unassembled WGS sequence"/>
</dbReference>
<dbReference type="AlphaFoldDB" id="T1CPD4"/>
<reference evidence="1 2" key="2">
    <citation type="journal article" date="2013" name="Genome Announc.">
        <title>Draft Genome Sequences of Porphyromonas crevioricanis JCM 15906T and Porphyromonas cansulci JCM 13913T Isolated from a Canine Oral Cavity.</title>
        <authorList>
            <person name="Sakamoto M."/>
            <person name="Tanaka N."/>
            <person name="Shiwa Y."/>
            <person name="Yoshikawa H."/>
            <person name="Ohkuma M."/>
        </authorList>
    </citation>
    <scope>NUCLEOTIDE SEQUENCE [LARGE SCALE GENOMIC DNA]</scope>
    <source>
        <strain evidence="1 2">JCM 15906</strain>
    </source>
</reference>
<name>T1CPD4_9PORP</name>
<organism evidence="1 2">
    <name type="scientific">Porphyromonas crevioricanis JCM 15906</name>
    <dbReference type="NCBI Taxonomy" id="1305617"/>
    <lineage>
        <taxon>Bacteria</taxon>
        <taxon>Pseudomonadati</taxon>
        <taxon>Bacteroidota</taxon>
        <taxon>Bacteroidia</taxon>
        <taxon>Bacteroidales</taxon>
        <taxon>Porphyromonadaceae</taxon>
        <taxon>Porphyromonas</taxon>
    </lineage>
</organism>
<proteinExistence type="predicted"/>
<protein>
    <submittedName>
        <fullName evidence="1">Uncharacterized protein</fullName>
    </submittedName>
</protein>
<evidence type="ECO:0000313" key="2">
    <source>
        <dbReference type="Proteomes" id="UP000018031"/>
    </source>
</evidence>